<dbReference type="Proteomes" id="UP000839781">
    <property type="component" value="Unassembled WGS sequence"/>
</dbReference>
<sequence length="198" mass="21405">MEIIDILIVVDAIRILNDHGKNNAAHTGEYVNLKNDGHNYIYMLGTWYHIQDQADSELDIFAKPGDKIRWRMTTLSMGEKYQGIIKEFVITGGKNNITLPRPAHKTIITPRIDTNELSLDKAVFSMADDIFWESTVLQPGPVTYHTKFVLYAGGGGGGGSNHTGSDGGGGGGGGCNHTGSDGGCGDCGGYQWDPFINK</sequence>
<gene>
    <name evidence="1" type="ORF">DLB95_22995</name>
</gene>
<dbReference type="AlphaFoldDB" id="A0A5Y3W9F4"/>
<organism evidence="1">
    <name type="scientific">Salmonella diarizonae</name>
    <dbReference type="NCBI Taxonomy" id="59204"/>
    <lineage>
        <taxon>Bacteria</taxon>
        <taxon>Pseudomonadati</taxon>
        <taxon>Pseudomonadota</taxon>
        <taxon>Gammaproteobacteria</taxon>
        <taxon>Enterobacterales</taxon>
        <taxon>Enterobacteriaceae</taxon>
        <taxon>Salmonella</taxon>
    </lineage>
</organism>
<evidence type="ECO:0000313" key="1">
    <source>
        <dbReference type="EMBL" id="ECJ4380009.1"/>
    </source>
</evidence>
<name>A0A5Y3W9F4_SALDZ</name>
<reference evidence="1" key="1">
    <citation type="submission" date="2018-05" db="EMBL/GenBank/DDBJ databases">
        <authorList>
            <person name="Ashton P.M."/>
            <person name="Dallman T."/>
            <person name="Nair S."/>
            <person name="De Pinna E."/>
            <person name="Peters T."/>
            <person name="Grant K."/>
        </authorList>
    </citation>
    <scope>NUCLEOTIDE SEQUENCE [LARGE SCALE GENOMIC DNA]</scope>
    <source>
        <strain evidence="1">474878</strain>
    </source>
</reference>
<evidence type="ECO:0008006" key="2">
    <source>
        <dbReference type="Google" id="ProtNLM"/>
    </source>
</evidence>
<dbReference type="InterPro" id="IPR038712">
    <property type="entry name" value="PixA-like_sf"/>
</dbReference>
<dbReference type="Gene3D" id="2.60.40.3910">
    <property type="entry name" value="Inclusion body protein"/>
    <property type="match status" value="1"/>
</dbReference>
<protein>
    <recommendedName>
        <fullName evidence="2">Inclusion body protein</fullName>
    </recommendedName>
</protein>
<dbReference type="EMBL" id="AAIYJF010000025">
    <property type="protein sequence ID" value="ECJ4380009.1"/>
    <property type="molecule type" value="Genomic_DNA"/>
</dbReference>
<dbReference type="InterPro" id="IPR021087">
    <property type="entry name" value="Uncharacterised_PixA/AidA"/>
</dbReference>
<comment type="caution">
    <text evidence="1">The sequence shown here is derived from an EMBL/GenBank/DDBJ whole genome shotgun (WGS) entry which is preliminary data.</text>
</comment>
<dbReference type="Pfam" id="PF12306">
    <property type="entry name" value="PixA"/>
    <property type="match status" value="1"/>
</dbReference>
<accession>A0A5Y3W9F4</accession>
<proteinExistence type="predicted"/>